<evidence type="ECO:0000313" key="10">
    <source>
        <dbReference type="Proteomes" id="UP001192346"/>
    </source>
</evidence>
<keyword evidence="3 5" id="KW-0378">Hydrolase</keyword>
<keyword evidence="5" id="KW-1003">Cell membrane</keyword>
<evidence type="ECO:0000313" key="9">
    <source>
        <dbReference type="EMBL" id="MBP3059284.1"/>
    </source>
</evidence>
<dbReference type="SUPFAM" id="SSF109604">
    <property type="entry name" value="HD-domain/PDEase-like"/>
    <property type="match status" value="1"/>
</dbReference>
<comment type="caution">
    <text evidence="9">The sequence shown here is derived from an EMBL/GenBank/DDBJ whole genome shotgun (WGS) entry which is preliminary data.</text>
</comment>
<dbReference type="InterPro" id="IPR006674">
    <property type="entry name" value="HD_domain"/>
</dbReference>
<evidence type="ECO:0000256" key="5">
    <source>
        <dbReference type="HAMAP-Rule" id="MF_00335"/>
    </source>
</evidence>
<sequence>MMNSFVLFCFFIVVLVVINVFFYFILKRIKMKKLIGQNNKNIAEEILKSRLVSEKIISDTEKKISLLKKEADNDLNQRRKIIINLEEKIIHKEELLANRMKYLNDKEELLYAKEQKINNNQRHIEKLHNKAQDIINKQLIKLEEISFLTLKQAQEIIMKKAKENIFHEMNNYMKQKEEEFKFQLKKKAKNLLVSSMQQISRSENIFSHNISMVFLEKDDLKGRIIGKEGRNIKTFEIITGVDLIIDDVPNTVLLSSFDSVRREIAKRTLEELILDGRITPASIEKTFQKMSIEVDNFIQEIGEEAVFDTKVGFMDEELIKLLGNLHFRTSYSQNILNHSLEVSYLAGKLAAEIGENEIIARRAGLLHDIGKSLDYHTEGSHVKIGIELAIKYKEPEEVIDSIASHHEDKEPSTIIAILVSIADTISSSRPGARKENIESYFQRITHLEKIADEMEGVSKSYAIRSGRELRVIVKSEYVDDLSIFSMAKNIKEKIKKTIKYNGIIKITVIREVRAVEMAEINN</sequence>
<dbReference type="EC" id="3.1.-.-" evidence="5 6"/>
<protein>
    <recommendedName>
        <fullName evidence="5 6">Ribonuclease Y</fullName>
        <shortName evidence="5">RNase Y</shortName>
        <ecNumber evidence="5 6">3.1.-.-</ecNumber>
    </recommendedName>
</protein>
<keyword evidence="1 5" id="KW-0540">Nuclease</keyword>
<keyword evidence="5" id="KW-0812">Transmembrane</keyword>
<feature type="transmembrane region" description="Helical" evidence="5">
    <location>
        <begin position="6"/>
        <end position="26"/>
    </location>
</feature>
<name>A0ABS5BJB2_9MOLU</name>
<feature type="domain" description="HD" evidence="8">
    <location>
        <begin position="335"/>
        <end position="428"/>
    </location>
</feature>
<keyword evidence="4 5" id="KW-0694">RNA-binding</keyword>
<dbReference type="Pfam" id="PF01966">
    <property type="entry name" value="HD"/>
    <property type="match status" value="1"/>
</dbReference>
<dbReference type="InterPro" id="IPR017705">
    <property type="entry name" value="Ribonuclease_Y"/>
</dbReference>
<dbReference type="InterPro" id="IPR022711">
    <property type="entry name" value="RNase_Y_N"/>
</dbReference>
<evidence type="ECO:0000256" key="6">
    <source>
        <dbReference type="NCBIfam" id="TIGR03319"/>
    </source>
</evidence>
<evidence type="ECO:0000256" key="2">
    <source>
        <dbReference type="ARBA" id="ARBA00022759"/>
    </source>
</evidence>
<keyword evidence="5" id="KW-0472">Membrane</keyword>
<feature type="coiled-coil region" evidence="7">
    <location>
        <begin position="57"/>
        <end position="88"/>
    </location>
</feature>
<evidence type="ECO:0000256" key="3">
    <source>
        <dbReference type="ARBA" id="ARBA00022801"/>
    </source>
</evidence>
<dbReference type="SMART" id="SM00322">
    <property type="entry name" value="KH"/>
    <property type="match status" value="1"/>
</dbReference>
<evidence type="ECO:0000256" key="1">
    <source>
        <dbReference type="ARBA" id="ARBA00022722"/>
    </source>
</evidence>
<dbReference type="NCBIfam" id="TIGR03319">
    <property type="entry name" value="RNase_Y"/>
    <property type="match status" value="1"/>
</dbReference>
<comment type="similarity">
    <text evidence="5">Belongs to the RNase Y family.</text>
</comment>
<dbReference type="InterPro" id="IPR036612">
    <property type="entry name" value="KH_dom_type_1_sf"/>
</dbReference>
<dbReference type="HAMAP" id="MF_00335">
    <property type="entry name" value="RNase_Y"/>
    <property type="match status" value="1"/>
</dbReference>
<keyword evidence="2 5" id="KW-0255">Endonuclease</keyword>
<dbReference type="InterPro" id="IPR003607">
    <property type="entry name" value="HD/PDEase_dom"/>
</dbReference>
<dbReference type="Gene3D" id="1.10.3210.10">
    <property type="entry name" value="Hypothetical protein af1432"/>
    <property type="match status" value="1"/>
</dbReference>
<dbReference type="PANTHER" id="PTHR12826">
    <property type="entry name" value="RIBONUCLEASE Y"/>
    <property type="match status" value="1"/>
</dbReference>
<dbReference type="SMART" id="SM00471">
    <property type="entry name" value="HDc"/>
    <property type="match status" value="1"/>
</dbReference>
<evidence type="ECO:0000256" key="7">
    <source>
        <dbReference type="SAM" id="Coils"/>
    </source>
</evidence>
<comment type="function">
    <text evidence="5">Endoribonuclease that initiates mRNA decay.</text>
</comment>
<reference evidence="9" key="1">
    <citation type="submission" date="2019-10" db="EMBL/GenBank/DDBJ databases">
        <title>Whole Genome Sequencing and Characterization of Texas Phoenix Palm Decline Phytoplasma Belongs to Lethal Yellowing (16SrIV) Group.</title>
        <authorList>
            <person name="Bao M."/>
        </authorList>
    </citation>
    <scope>NUCLEOTIDE SEQUENCE [LARGE SCALE GENOMIC DNA]</scope>
    <source>
        <strain evidence="9">ACPD</strain>
    </source>
</reference>
<dbReference type="CDD" id="cd00077">
    <property type="entry name" value="HDc"/>
    <property type="match status" value="1"/>
</dbReference>
<proteinExistence type="inferred from homology"/>
<dbReference type="Pfam" id="PF12072">
    <property type="entry name" value="RNase_Y_N"/>
    <property type="match status" value="1"/>
</dbReference>
<dbReference type="EMBL" id="VBRA02000005">
    <property type="protein sequence ID" value="MBP3059284.1"/>
    <property type="molecule type" value="Genomic_DNA"/>
</dbReference>
<keyword evidence="7" id="KW-0175">Coiled coil</keyword>
<comment type="subcellular location">
    <subcellularLocation>
        <location evidence="5">Cell membrane</location>
        <topology evidence="5">Single-pass membrane protein</topology>
    </subcellularLocation>
</comment>
<accession>A0ABS5BJB2</accession>
<dbReference type="SUPFAM" id="SSF54791">
    <property type="entry name" value="Eukaryotic type KH-domain (KH-domain type I)"/>
    <property type="match status" value="1"/>
</dbReference>
<dbReference type="NCBIfam" id="TIGR00277">
    <property type="entry name" value="HDIG"/>
    <property type="match status" value="1"/>
</dbReference>
<evidence type="ECO:0000256" key="4">
    <source>
        <dbReference type="ARBA" id="ARBA00022884"/>
    </source>
</evidence>
<dbReference type="InterPro" id="IPR004087">
    <property type="entry name" value="KH_dom"/>
</dbReference>
<evidence type="ECO:0000259" key="8">
    <source>
        <dbReference type="PROSITE" id="PS51831"/>
    </source>
</evidence>
<gene>
    <name evidence="5 9" type="primary">rny</name>
    <name evidence="9" type="ORF">FEF22_000580</name>
</gene>
<dbReference type="InterPro" id="IPR006675">
    <property type="entry name" value="HDIG_dom"/>
</dbReference>
<organism evidence="9 10">
    <name type="scientific">Texas Phoenix palm phytoplasma</name>
    <dbReference type="NCBI Taxonomy" id="176709"/>
    <lineage>
        <taxon>Bacteria</taxon>
        <taxon>Bacillati</taxon>
        <taxon>Mycoplasmatota</taxon>
        <taxon>Mollicutes</taxon>
        <taxon>Acholeplasmatales</taxon>
        <taxon>Acholeplasmataceae</taxon>
        <taxon>Candidatus Phytoplasma</taxon>
        <taxon>16SrIV (Coconut lethal yellows group)</taxon>
    </lineage>
</organism>
<dbReference type="Proteomes" id="UP001192346">
    <property type="component" value="Unassembled WGS sequence"/>
</dbReference>
<dbReference type="CDD" id="cd22431">
    <property type="entry name" value="KH-I_RNaseY"/>
    <property type="match status" value="1"/>
</dbReference>
<dbReference type="PROSITE" id="PS51831">
    <property type="entry name" value="HD"/>
    <property type="match status" value="1"/>
</dbReference>
<keyword evidence="5" id="KW-1133">Transmembrane helix</keyword>
<keyword evidence="10" id="KW-1185">Reference proteome</keyword>
<dbReference type="PANTHER" id="PTHR12826:SF15">
    <property type="entry name" value="RIBONUCLEASE Y"/>
    <property type="match status" value="1"/>
</dbReference>